<dbReference type="InterPro" id="IPR036188">
    <property type="entry name" value="FAD/NAD-bd_sf"/>
</dbReference>
<reference evidence="3 4" key="1">
    <citation type="submission" date="2019-03" db="EMBL/GenBank/DDBJ databases">
        <title>Genomic Encyclopedia of Type Strains, Phase IV (KMG-IV): sequencing the most valuable type-strain genomes for metagenomic binning, comparative biology and taxonomic classification.</title>
        <authorList>
            <person name="Goeker M."/>
        </authorList>
    </citation>
    <scope>NUCLEOTIDE SEQUENCE [LARGE SCALE GENOMIC DNA]</scope>
    <source>
        <strain evidence="3 4">DSM 16998</strain>
    </source>
</reference>
<evidence type="ECO:0000256" key="1">
    <source>
        <dbReference type="ARBA" id="ARBA00023002"/>
    </source>
</evidence>
<sequence length="429" mass="46788">MKLDSYWTDSAPAFQPAAADLPASADVVIVGGGFTGLSAARSLAKRGAQVVVLEACDRVAKEASGRNGGHVNNGLAVDYAAAADQYGVDKARAWYREFDAAVDTVARLVQDEQIDCDFQRNGKLKLATKPAHYEALARSCERLAREVDPDVELLDASRVRDEVASDRFVGGLLQKKSAQMHMGRFAAGLGQAAQRSGAQIHLNTPVLKLQRQGQGHEHLVHTPRGTVRARQVLLATGASLHGGYGTFGWLRRRIVGIGSFIVVTEPLGPERAQALLAGRRTYVTVANIHHYFRMTPDHRLVFGGRARFAISSPTSDQKSGEILKRGLAEIFPQLADVRIDYCWGGLVDMSQDRLPHAGERDGLYYSLGYSGHGTQMSVHMGERMAETMLGNAAANPWRDRPWPAIPGHLGPPWFLPAVGLYYRLKDMVS</sequence>
<evidence type="ECO:0000313" key="4">
    <source>
        <dbReference type="Proteomes" id="UP000295361"/>
    </source>
</evidence>
<dbReference type="PANTHER" id="PTHR13847:SF281">
    <property type="entry name" value="FAD DEPENDENT OXIDOREDUCTASE DOMAIN-CONTAINING PROTEIN"/>
    <property type="match status" value="1"/>
</dbReference>
<feature type="domain" description="FAD dependent oxidoreductase" evidence="2">
    <location>
        <begin position="26"/>
        <end position="386"/>
    </location>
</feature>
<protein>
    <submittedName>
        <fullName evidence="3">Glycine/D-amino acid oxidase-like deaminating enzyme</fullName>
    </submittedName>
</protein>
<dbReference type="Pfam" id="PF01266">
    <property type="entry name" value="DAO"/>
    <property type="match status" value="1"/>
</dbReference>
<dbReference type="InParanoid" id="A0A4R6QQU8"/>
<gene>
    <name evidence="3" type="ORF">DES47_102270</name>
</gene>
<dbReference type="RefSeq" id="WP_133699985.1">
    <property type="nucleotide sequence ID" value="NZ_SNXS01000002.1"/>
</dbReference>
<accession>A0A4R6QQU8</accession>
<evidence type="ECO:0000313" key="3">
    <source>
        <dbReference type="EMBL" id="TDP72525.1"/>
    </source>
</evidence>
<name>A0A4R6QQU8_9BURK</name>
<organism evidence="3 4">
    <name type="scientific">Roseateles toxinivorans</name>
    <dbReference type="NCBI Taxonomy" id="270368"/>
    <lineage>
        <taxon>Bacteria</taxon>
        <taxon>Pseudomonadati</taxon>
        <taxon>Pseudomonadota</taxon>
        <taxon>Betaproteobacteria</taxon>
        <taxon>Burkholderiales</taxon>
        <taxon>Sphaerotilaceae</taxon>
        <taxon>Roseateles</taxon>
    </lineage>
</organism>
<dbReference type="PANTHER" id="PTHR13847">
    <property type="entry name" value="SARCOSINE DEHYDROGENASE-RELATED"/>
    <property type="match status" value="1"/>
</dbReference>
<dbReference type="GO" id="GO:0016491">
    <property type="term" value="F:oxidoreductase activity"/>
    <property type="evidence" value="ECO:0007669"/>
    <property type="project" value="UniProtKB-KW"/>
</dbReference>
<dbReference type="EMBL" id="SNXS01000002">
    <property type="protein sequence ID" value="TDP72525.1"/>
    <property type="molecule type" value="Genomic_DNA"/>
</dbReference>
<keyword evidence="1" id="KW-0560">Oxidoreductase</keyword>
<dbReference type="AlphaFoldDB" id="A0A4R6QQU8"/>
<dbReference type="Gene3D" id="3.30.9.10">
    <property type="entry name" value="D-Amino Acid Oxidase, subunit A, domain 2"/>
    <property type="match status" value="1"/>
</dbReference>
<dbReference type="SUPFAM" id="SSF51905">
    <property type="entry name" value="FAD/NAD(P)-binding domain"/>
    <property type="match status" value="1"/>
</dbReference>
<dbReference type="InterPro" id="IPR006076">
    <property type="entry name" value="FAD-dep_OxRdtase"/>
</dbReference>
<dbReference type="Proteomes" id="UP000295361">
    <property type="component" value="Unassembled WGS sequence"/>
</dbReference>
<dbReference type="Gene3D" id="3.50.50.60">
    <property type="entry name" value="FAD/NAD(P)-binding domain"/>
    <property type="match status" value="1"/>
</dbReference>
<evidence type="ECO:0000259" key="2">
    <source>
        <dbReference type="Pfam" id="PF01266"/>
    </source>
</evidence>
<dbReference type="GO" id="GO:0005737">
    <property type="term" value="C:cytoplasm"/>
    <property type="evidence" value="ECO:0007669"/>
    <property type="project" value="TreeGrafter"/>
</dbReference>
<keyword evidence="4" id="KW-1185">Reference proteome</keyword>
<comment type="caution">
    <text evidence="3">The sequence shown here is derived from an EMBL/GenBank/DDBJ whole genome shotgun (WGS) entry which is preliminary data.</text>
</comment>
<dbReference type="OrthoDB" id="9342835at2"/>
<proteinExistence type="predicted"/>